<accession>A0A1G2IWQ1</accession>
<dbReference type="InterPro" id="IPR029063">
    <property type="entry name" value="SAM-dependent_MTases_sf"/>
</dbReference>
<name>A0A1G2IWQ1_9BACT</name>
<dbReference type="AlphaFoldDB" id="A0A1G2IWQ1"/>
<dbReference type="STRING" id="1802223.A2358_03865"/>
<dbReference type="Gene3D" id="3.40.50.150">
    <property type="entry name" value="Vaccinia Virus protein VP39"/>
    <property type="match status" value="1"/>
</dbReference>
<reference evidence="1 2" key="1">
    <citation type="journal article" date="2016" name="Nat. Commun.">
        <title>Thousands of microbial genomes shed light on interconnected biogeochemical processes in an aquifer system.</title>
        <authorList>
            <person name="Anantharaman K."/>
            <person name="Brown C.T."/>
            <person name="Hug L.A."/>
            <person name="Sharon I."/>
            <person name="Castelle C.J."/>
            <person name="Probst A.J."/>
            <person name="Thomas B.C."/>
            <person name="Singh A."/>
            <person name="Wilkins M.J."/>
            <person name="Karaoz U."/>
            <person name="Brodie E.L."/>
            <person name="Williams K.H."/>
            <person name="Hubbard S.S."/>
            <person name="Banfield J.F."/>
        </authorList>
    </citation>
    <scope>NUCLEOTIDE SEQUENCE [LARGE SCALE GENOMIC DNA]</scope>
</reference>
<sequence length="209" mass="24305">MRTSYIKDCVETIINMAQDNNISSPLNVLELFAGEGSIFTQYLAKKCNKVIGWEIKNEFASDFEKNVPNGRFFCKDTISLLQQENSDDFLNDANIICVDNPLGKYGDEYFEHFKFINHIHKLIHRPSILAIDIIKKPYNIEGNLEWVEERKRFYNIDKDELDMGYALNFYKKILEKQGLSVGDAKIVCRELDGDLDYFYMIICVVDKAK</sequence>
<proteinExistence type="predicted"/>
<comment type="caution">
    <text evidence="1">The sequence shown here is derived from an EMBL/GenBank/DDBJ whole genome shotgun (WGS) entry which is preliminary data.</text>
</comment>
<organism evidence="1 2">
    <name type="scientific">Candidatus Staskawiczbacteria bacterium RIFOXYB1_FULL_37_44</name>
    <dbReference type="NCBI Taxonomy" id="1802223"/>
    <lineage>
        <taxon>Bacteria</taxon>
        <taxon>Candidatus Staskawicziibacteriota</taxon>
    </lineage>
</organism>
<dbReference type="SUPFAM" id="SSF53335">
    <property type="entry name" value="S-adenosyl-L-methionine-dependent methyltransferases"/>
    <property type="match status" value="1"/>
</dbReference>
<evidence type="ECO:0000313" key="1">
    <source>
        <dbReference type="EMBL" id="OGZ79093.1"/>
    </source>
</evidence>
<protein>
    <recommendedName>
        <fullName evidence="3">Methyltransferase domain-containing protein</fullName>
    </recommendedName>
</protein>
<dbReference type="EMBL" id="MHPJ01000009">
    <property type="protein sequence ID" value="OGZ79093.1"/>
    <property type="molecule type" value="Genomic_DNA"/>
</dbReference>
<evidence type="ECO:0008006" key="3">
    <source>
        <dbReference type="Google" id="ProtNLM"/>
    </source>
</evidence>
<evidence type="ECO:0000313" key="2">
    <source>
        <dbReference type="Proteomes" id="UP000178650"/>
    </source>
</evidence>
<gene>
    <name evidence="1" type="ORF">A2358_03865</name>
</gene>
<dbReference type="Proteomes" id="UP000178650">
    <property type="component" value="Unassembled WGS sequence"/>
</dbReference>